<sequence length="328" mass="37163">MVQLGILLTRHHRLLSVAAMLDVFETTNRYYEAEGEAPFFRISLLHPSGSRPTAYSGHDMYLLQEAPRQQIVLIPAFGTSDMAQAISDNGECLAWLQEQHGQGTEIASFCTGAFLLAASGLLDNKPATTHIHASTAFARTFPKVILKANEIATFYKGIYTGGGATNSFHLMLRVVEKYCGYPITLRVAKYFAIDMDREQQTYFGTFQPVQHHNDELVSTLQKRIESRFNETCTIEELLSEIPASRRNLARRFKAATGFTPIEYLQRTRIEAAKGLLEQTDRSILEVMLETGYNDLKTFRQLFRKTTGMTPTAYRDKFYRRKVVYSAAE</sequence>
<protein>
    <submittedName>
        <fullName evidence="4">Transcriptional regulator GlxA family with amidase domain</fullName>
    </submittedName>
</protein>
<dbReference type="PROSITE" id="PS01124">
    <property type="entry name" value="HTH_ARAC_FAMILY_2"/>
    <property type="match status" value="1"/>
</dbReference>
<keyword evidence="2" id="KW-0804">Transcription</keyword>
<dbReference type="InterPro" id="IPR002818">
    <property type="entry name" value="DJ-1/PfpI"/>
</dbReference>
<dbReference type="PANTHER" id="PTHR43130:SF11">
    <property type="entry name" value="TRANSCRIPTIONAL REGULATORY PROTEIN"/>
    <property type="match status" value="1"/>
</dbReference>
<dbReference type="RefSeq" id="WP_145714613.1">
    <property type="nucleotide sequence ID" value="NZ_BAAAFY010000001.1"/>
</dbReference>
<dbReference type="InterPro" id="IPR018060">
    <property type="entry name" value="HTH_AraC"/>
</dbReference>
<dbReference type="PANTHER" id="PTHR43130">
    <property type="entry name" value="ARAC-FAMILY TRANSCRIPTIONAL REGULATOR"/>
    <property type="match status" value="1"/>
</dbReference>
<dbReference type="SUPFAM" id="SSF52317">
    <property type="entry name" value="Class I glutamine amidotransferase-like"/>
    <property type="match status" value="1"/>
</dbReference>
<accession>A0A562T732</accession>
<evidence type="ECO:0000313" key="4">
    <source>
        <dbReference type="EMBL" id="TWI88790.1"/>
    </source>
</evidence>
<dbReference type="Gene3D" id="3.40.50.880">
    <property type="match status" value="1"/>
</dbReference>
<dbReference type="Pfam" id="PF12833">
    <property type="entry name" value="HTH_18"/>
    <property type="match status" value="1"/>
</dbReference>
<feature type="domain" description="HTH araC/xylS-type" evidence="3">
    <location>
        <begin position="214"/>
        <end position="316"/>
    </location>
</feature>
<dbReference type="InterPro" id="IPR029062">
    <property type="entry name" value="Class_I_gatase-like"/>
</dbReference>
<dbReference type="Pfam" id="PF01965">
    <property type="entry name" value="DJ-1_PfpI"/>
    <property type="match status" value="1"/>
</dbReference>
<comment type="caution">
    <text evidence="4">The sequence shown here is derived from an EMBL/GenBank/DDBJ whole genome shotgun (WGS) entry which is preliminary data.</text>
</comment>
<dbReference type="AlphaFoldDB" id="A0A562T732"/>
<evidence type="ECO:0000259" key="3">
    <source>
        <dbReference type="PROSITE" id="PS01124"/>
    </source>
</evidence>
<keyword evidence="1" id="KW-0805">Transcription regulation</keyword>
<dbReference type="Gene3D" id="1.10.10.60">
    <property type="entry name" value="Homeodomain-like"/>
    <property type="match status" value="2"/>
</dbReference>
<keyword evidence="5" id="KW-1185">Reference proteome</keyword>
<dbReference type="GO" id="GO:0003700">
    <property type="term" value="F:DNA-binding transcription factor activity"/>
    <property type="evidence" value="ECO:0007669"/>
    <property type="project" value="InterPro"/>
</dbReference>
<proteinExistence type="predicted"/>
<evidence type="ECO:0000256" key="1">
    <source>
        <dbReference type="ARBA" id="ARBA00023015"/>
    </source>
</evidence>
<name>A0A562T732_CHIJA</name>
<dbReference type="SUPFAM" id="SSF46689">
    <property type="entry name" value="Homeodomain-like"/>
    <property type="match status" value="2"/>
</dbReference>
<evidence type="ECO:0000313" key="5">
    <source>
        <dbReference type="Proteomes" id="UP000316778"/>
    </source>
</evidence>
<dbReference type="OrthoDB" id="9803764at2"/>
<dbReference type="InterPro" id="IPR009057">
    <property type="entry name" value="Homeodomain-like_sf"/>
</dbReference>
<reference evidence="4 5" key="1">
    <citation type="journal article" date="2013" name="Stand. Genomic Sci.">
        <title>Genomic Encyclopedia of Type Strains, Phase I: The one thousand microbial genomes (KMG-I) project.</title>
        <authorList>
            <person name="Kyrpides N.C."/>
            <person name="Woyke T."/>
            <person name="Eisen J.A."/>
            <person name="Garrity G."/>
            <person name="Lilburn T.G."/>
            <person name="Beck B.J."/>
            <person name="Whitman W.B."/>
            <person name="Hugenholtz P."/>
            <person name="Klenk H.P."/>
        </authorList>
    </citation>
    <scope>NUCLEOTIDE SEQUENCE [LARGE SCALE GENOMIC DNA]</scope>
    <source>
        <strain evidence="4 5">DSM 13484</strain>
    </source>
</reference>
<evidence type="ECO:0000256" key="2">
    <source>
        <dbReference type="ARBA" id="ARBA00023163"/>
    </source>
</evidence>
<dbReference type="InterPro" id="IPR052158">
    <property type="entry name" value="INH-QAR"/>
</dbReference>
<dbReference type="EMBL" id="VLLG01000003">
    <property type="protein sequence ID" value="TWI88790.1"/>
    <property type="molecule type" value="Genomic_DNA"/>
</dbReference>
<dbReference type="GO" id="GO:0043565">
    <property type="term" value="F:sequence-specific DNA binding"/>
    <property type="evidence" value="ECO:0007669"/>
    <property type="project" value="InterPro"/>
</dbReference>
<dbReference type="SMART" id="SM00342">
    <property type="entry name" value="HTH_ARAC"/>
    <property type="match status" value="1"/>
</dbReference>
<dbReference type="Proteomes" id="UP000316778">
    <property type="component" value="Unassembled WGS sequence"/>
</dbReference>
<organism evidence="4 5">
    <name type="scientific">Chitinophaga japonensis</name>
    <name type="common">Flexibacter japonensis</name>
    <dbReference type="NCBI Taxonomy" id="104662"/>
    <lineage>
        <taxon>Bacteria</taxon>
        <taxon>Pseudomonadati</taxon>
        <taxon>Bacteroidota</taxon>
        <taxon>Chitinophagia</taxon>
        <taxon>Chitinophagales</taxon>
        <taxon>Chitinophagaceae</taxon>
        <taxon>Chitinophaga</taxon>
    </lineage>
</organism>
<gene>
    <name evidence="4" type="ORF">LX66_2876</name>
</gene>